<protein>
    <submittedName>
        <fullName evidence="2">Uncharacterized protein</fullName>
    </submittedName>
</protein>
<evidence type="ECO:0000313" key="2">
    <source>
        <dbReference type="EMBL" id="KAJ4490649.1"/>
    </source>
</evidence>
<reference evidence="2" key="1">
    <citation type="submission" date="2022-08" db="EMBL/GenBank/DDBJ databases">
        <title>A Global Phylogenomic Analysis of the Shiitake Genus Lentinula.</title>
        <authorList>
            <consortium name="DOE Joint Genome Institute"/>
            <person name="Sierra-Patev S."/>
            <person name="Min B."/>
            <person name="Naranjo-Ortiz M."/>
            <person name="Looney B."/>
            <person name="Konkel Z."/>
            <person name="Slot J.C."/>
            <person name="Sakamoto Y."/>
            <person name="Steenwyk J.L."/>
            <person name="Rokas A."/>
            <person name="Carro J."/>
            <person name="Camarero S."/>
            <person name="Ferreira P."/>
            <person name="Molpeceres G."/>
            <person name="Ruiz-Duenas F.J."/>
            <person name="Serrano A."/>
            <person name="Henrissat B."/>
            <person name="Drula E."/>
            <person name="Hughes K.W."/>
            <person name="Mata J.L."/>
            <person name="Ishikawa N.K."/>
            <person name="Vargas-Isla R."/>
            <person name="Ushijima S."/>
            <person name="Smith C.A."/>
            <person name="Ahrendt S."/>
            <person name="Andreopoulos W."/>
            <person name="He G."/>
            <person name="Labutti K."/>
            <person name="Lipzen A."/>
            <person name="Ng V."/>
            <person name="Riley R."/>
            <person name="Sandor L."/>
            <person name="Barry K."/>
            <person name="Martinez A.T."/>
            <person name="Xiao Y."/>
            <person name="Gibbons J.G."/>
            <person name="Terashima K."/>
            <person name="Grigoriev I.V."/>
            <person name="Hibbett D.S."/>
        </authorList>
    </citation>
    <scope>NUCLEOTIDE SEQUENCE</scope>
    <source>
        <strain evidence="2">JLM2183</strain>
    </source>
</reference>
<sequence length="466" mass="51964">MFFVSLVLADLELDNSTAPYIFNDLYSLLVHWPNTFHPNGHTIIPGVIEPYTLLYHARKDTQTPPPSPEWLAFDPEMSYAVMATRIPGPTYMYTYRTTKPAKVLYFNGMSAAWGEGWLDTQYTVLTGKGKTNGSRNNEVSLWDDYGRAKGLCQWGRQRGFEGILRMNAGFNLNITPPGTPEARRSFPFPLDVVQNIKPNEFPPNELPIQPPRGPGRRPGGGRPGGGGGGRGPWGSATAPLARTGNLEWLRAASRYPSTVQPHLSLYYHQMVSFYHPRYQSLLPSRSGKFMQEHLVWEHVSDGDVHMFLDELDSVVRTNSPGTGFNWQAAATDVVAFWADRIAQIQDLLEGVNSTSNLTNIVQTVRQLSYSPLDPFISYGEALNASGHEIVPNTTAFERCTYSATEFLADPELQTLMTPQEHVLKMSIDTSVCSMPVWPIAWGHGPFGGPERDSDNNLSKPTCRRLI</sequence>
<keyword evidence="3" id="KW-1185">Reference proteome</keyword>
<comment type="caution">
    <text evidence="2">The sequence shown here is derived from an EMBL/GenBank/DDBJ whole genome shotgun (WGS) entry which is preliminary data.</text>
</comment>
<evidence type="ECO:0000313" key="3">
    <source>
        <dbReference type="Proteomes" id="UP001150266"/>
    </source>
</evidence>
<dbReference type="PANTHER" id="PTHR35204">
    <property type="entry name" value="YALI0A21131P"/>
    <property type="match status" value="1"/>
</dbReference>
<name>A0A9W9AVF6_9AGAR</name>
<organism evidence="2 3">
    <name type="scientific">Lentinula aciculospora</name>
    <dbReference type="NCBI Taxonomy" id="153920"/>
    <lineage>
        <taxon>Eukaryota</taxon>
        <taxon>Fungi</taxon>
        <taxon>Dikarya</taxon>
        <taxon>Basidiomycota</taxon>
        <taxon>Agaricomycotina</taxon>
        <taxon>Agaricomycetes</taxon>
        <taxon>Agaricomycetidae</taxon>
        <taxon>Agaricales</taxon>
        <taxon>Marasmiineae</taxon>
        <taxon>Omphalotaceae</taxon>
        <taxon>Lentinula</taxon>
    </lineage>
</organism>
<feature type="compositionally biased region" description="Pro residues" evidence="1">
    <location>
        <begin position="200"/>
        <end position="213"/>
    </location>
</feature>
<gene>
    <name evidence="2" type="ORF">J3R30DRAFT_3278993</name>
</gene>
<dbReference type="InterPro" id="IPR038921">
    <property type="entry name" value="YOR389W-like"/>
</dbReference>
<accession>A0A9W9AVF6</accession>
<feature type="region of interest" description="Disordered" evidence="1">
    <location>
        <begin position="199"/>
        <end position="237"/>
    </location>
</feature>
<feature type="compositionally biased region" description="Gly residues" evidence="1">
    <location>
        <begin position="216"/>
        <end position="232"/>
    </location>
</feature>
<dbReference type="PANTHER" id="PTHR35204:SF1">
    <property type="entry name" value="ENTEROTOXIN"/>
    <property type="match status" value="1"/>
</dbReference>
<evidence type="ECO:0000256" key="1">
    <source>
        <dbReference type="SAM" id="MobiDB-lite"/>
    </source>
</evidence>
<dbReference type="AlphaFoldDB" id="A0A9W9AVF6"/>
<dbReference type="Proteomes" id="UP001150266">
    <property type="component" value="Unassembled WGS sequence"/>
</dbReference>
<proteinExistence type="predicted"/>
<dbReference type="OrthoDB" id="10261782at2759"/>
<dbReference type="EMBL" id="JAOTPV010000001">
    <property type="protein sequence ID" value="KAJ4490649.1"/>
    <property type="molecule type" value="Genomic_DNA"/>
</dbReference>